<dbReference type="RefSeq" id="WP_014135433.1">
    <property type="nucleotide sequence ID" value="NC_016109.1"/>
</dbReference>
<dbReference type="Proteomes" id="UP000007076">
    <property type="component" value="Chromosome"/>
</dbReference>
<protein>
    <submittedName>
        <fullName evidence="3">Putative gamma-butyrolactone biosynthesis enzyme</fullName>
    </submittedName>
</protein>
<feature type="region of interest" description="Disordered" evidence="1">
    <location>
        <begin position="1"/>
        <end position="23"/>
    </location>
</feature>
<feature type="compositionally biased region" description="Basic and acidic residues" evidence="1">
    <location>
        <begin position="8"/>
        <end position="23"/>
    </location>
</feature>
<dbReference type="EMBL" id="AP010968">
    <property type="protein sequence ID" value="BAJ28117.1"/>
    <property type="molecule type" value="Genomic_DNA"/>
</dbReference>
<feature type="domain" description="A-factor biosynthesis hotdog" evidence="2">
    <location>
        <begin position="36"/>
        <end position="172"/>
    </location>
</feature>
<keyword evidence="4" id="KW-1185">Reference proteome</keyword>
<evidence type="ECO:0000313" key="4">
    <source>
        <dbReference type="Proteomes" id="UP000007076"/>
    </source>
</evidence>
<dbReference type="InterPro" id="IPR047757">
    <property type="entry name" value="AfsA-like"/>
</dbReference>
<accession>E4NA86</accession>
<proteinExistence type="predicted"/>
<dbReference type="NCBIfam" id="NF041195">
    <property type="entry name" value="ScbA_BarX_GamBu"/>
    <property type="match status" value="1"/>
</dbReference>
<dbReference type="eggNOG" id="ENOG502ZTRV">
    <property type="taxonomic scope" value="Bacteria"/>
</dbReference>
<dbReference type="Pfam" id="PF03756">
    <property type="entry name" value="AfsA"/>
    <property type="match status" value="2"/>
</dbReference>
<gene>
    <name evidence="3" type="primary">ksbS3</name>
    <name evidence="3" type="ordered locus">KSE_22970</name>
</gene>
<dbReference type="GO" id="GO:0016740">
    <property type="term" value="F:transferase activity"/>
    <property type="evidence" value="ECO:0007669"/>
    <property type="project" value="InterPro"/>
</dbReference>
<evidence type="ECO:0000259" key="2">
    <source>
        <dbReference type="Pfam" id="PF03756"/>
    </source>
</evidence>
<evidence type="ECO:0000256" key="1">
    <source>
        <dbReference type="SAM" id="MobiDB-lite"/>
    </source>
</evidence>
<dbReference type="PROSITE" id="PS00064">
    <property type="entry name" value="L_LDH"/>
    <property type="match status" value="1"/>
</dbReference>
<dbReference type="KEGG" id="ksk:KSE_22970"/>
<evidence type="ECO:0000313" key="3">
    <source>
        <dbReference type="EMBL" id="BAJ28117.1"/>
    </source>
</evidence>
<dbReference type="GO" id="GO:0004459">
    <property type="term" value="F:L-lactate dehydrogenase (NAD+) activity"/>
    <property type="evidence" value="ECO:0007669"/>
    <property type="project" value="InterPro"/>
</dbReference>
<reference evidence="3 4" key="1">
    <citation type="journal article" date="2010" name="DNA Res.">
        <title>Genome sequence of Kitasatospora setae NBRC 14216T: an evolutionary snapshot of the family Streptomycetaceae.</title>
        <authorList>
            <person name="Ichikawa N."/>
            <person name="Oguchi A."/>
            <person name="Ikeda H."/>
            <person name="Ishikawa J."/>
            <person name="Kitani S."/>
            <person name="Watanabe Y."/>
            <person name="Nakamura S."/>
            <person name="Katano Y."/>
            <person name="Kishi E."/>
            <person name="Sasagawa M."/>
            <person name="Ankai A."/>
            <person name="Fukui S."/>
            <person name="Hashimoto Y."/>
            <person name="Kamata S."/>
            <person name="Otoguro M."/>
            <person name="Tanikawa S."/>
            <person name="Nihira T."/>
            <person name="Horinouchi S."/>
            <person name="Ohnishi Y."/>
            <person name="Hayakawa M."/>
            <person name="Kuzuyama T."/>
            <person name="Arisawa A."/>
            <person name="Nomoto F."/>
            <person name="Miura H."/>
            <person name="Takahashi Y."/>
            <person name="Fujita N."/>
        </authorList>
    </citation>
    <scope>NUCLEOTIDE SEQUENCE [LARGE SCALE GENOMIC DNA]</scope>
    <source>
        <strain evidence="4">ATCC 33774 / DSM 43861 / JCM 3304 / KCC A-0304 / NBRC 14216 / KM-6054</strain>
    </source>
</reference>
<organism evidence="3 4">
    <name type="scientific">Kitasatospora setae (strain ATCC 33774 / DSM 43861 / JCM 3304 / KCC A-0304 / NBRC 14216 / KM-6054)</name>
    <name type="common">Streptomyces setae</name>
    <dbReference type="NCBI Taxonomy" id="452652"/>
    <lineage>
        <taxon>Bacteria</taxon>
        <taxon>Bacillati</taxon>
        <taxon>Actinomycetota</taxon>
        <taxon>Actinomycetes</taxon>
        <taxon>Kitasatosporales</taxon>
        <taxon>Streptomycetaceae</taxon>
        <taxon>Kitasatospora</taxon>
    </lineage>
</organism>
<dbReference type="HOGENOM" id="CLU_061800_0_0_11"/>
<dbReference type="AlphaFoldDB" id="E4NA86"/>
<dbReference type="InterPro" id="IPR005509">
    <property type="entry name" value="AfsA_hotdog_dom"/>
</dbReference>
<dbReference type="STRING" id="452652.KSE_22970"/>
<name>E4NA86_KITSK</name>
<dbReference type="PATRIC" id="fig|452652.3.peg.2311"/>
<feature type="domain" description="A-factor biosynthesis hotdog" evidence="2">
    <location>
        <begin position="212"/>
        <end position="342"/>
    </location>
</feature>
<sequence length="346" mass="37189">MNAIPDVLPRDPQEHGRERPRPQADLRFDATVPRALVHRAAVAEVFVTDSARITEAETADDRHTFEVAAQLPRGHVVGEHGDSYDFLLLVEVLRQSGVLVAHRYLDVPLDRAFIFSALNLDVVDLEALRIGRRPAHAVLSTTVSPQRNGGGRVLGFDFTGTLWLDGEPAIVGSGALTFVSSRAFQMLRAGNRKKLDGRSPRHPQLLRSEPALVGRRDEANTVLTEPSVSDSGTASALLVVDTGHPHLFDHQLDHVPGNLQLEAARQLSVAAVAKLHGLPAESLVVTAARAAFTDFAELDLVTRAVARVGEAGFDGGLGAVTVPVEITVSQEGLPVATLSIEVTQWS</sequence>
<dbReference type="InterPro" id="IPR018177">
    <property type="entry name" value="L-lactate_DH_AS"/>
</dbReference>